<dbReference type="PROSITE" id="PS00330">
    <property type="entry name" value="HEMOLYSIN_CALCIUM"/>
    <property type="match status" value="3"/>
</dbReference>
<name>A0ABN8T0F4_9CNID</name>
<dbReference type="Gene3D" id="2.150.10.10">
    <property type="entry name" value="Serralysin-like metalloprotease, C-terminal"/>
    <property type="match status" value="2"/>
</dbReference>
<dbReference type="Pfam" id="PF00353">
    <property type="entry name" value="HemolysinCabind"/>
    <property type="match status" value="2"/>
</dbReference>
<reference evidence="3 4" key="1">
    <citation type="submission" date="2022-05" db="EMBL/GenBank/DDBJ databases">
        <authorList>
            <consortium name="Genoscope - CEA"/>
            <person name="William W."/>
        </authorList>
    </citation>
    <scope>NUCLEOTIDE SEQUENCE [LARGE SCALE GENOMIC DNA]</scope>
</reference>
<comment type="subcellular location">
    <subcellularLocation>
        <location evidence="1">Secreted</location>
    </subcellularLocation>
</comment>
<organism evidence="3 4">
    <name type="scientific">Porites evermanni</name>
    <dbReference type="NCBI Taxonomy" id="104178"/>
    <lineage>
        <taxon>Eukaryota</taxon>
        <taxon>Metazoa</taxon>
        <taxon>Cnidaria</taxon>
        <taxon>Anthozoa</taxon>
        <taxon>Hexacorallia</taxon>
        <taxon>Scleractinia</taxon>
        <taxon>Fungiina</taxon>
        <taxon>Poritidae</taxon>
        <taxon>Porites</taxon>
    </lineage>
</organism>
<evidence type="ECO:0000256" key="2">
    <source>
        <dbReference type="ARBA" id="ARBA00022525"/>
    </source>
</evidence>
<dbReference type="InterPro" id="IPR018511">
    <property type="entry name" value="Hemolysin-typ_Ca-bd_CS"/>
</dbReference>
<gene>
    <name evidence="3" type="ORF">PEVE_00033428</name>
</gene>
<dbReference type="SUPFAM" id="SSF51120">
    <property type="entry name" value="beta-Roll"/>
    <property type="match status" value="2"/>
</dbReference>
<keyword evidence="4" id="KW-1185">Reference proteome</keyword>
<dbReference type="Proteomes" id="UP001159427">
    <property type="component" value="Unassembled WGS sequence"/>
</dbReference>
<evidence type="ECO:0000313" key="3">
    <source>
        <dbReference type="EMBL" id="CAH3196755.1"/>
    </source>
</evidence>
<accession>A0ABN8T0F4</accession>
<proteinExistence type="predicted"/>
<dbReference type="EMBL" id="CALNXI010004977">
    <property type="protein sequence ID" value="CAH3196755.1"/>
    <property type="molecule type" value="Genomic_DNA"/>
</dbReference>
<comment type="caution">
    <text evidence="3">The sequence shown here is derived from an EMBL/GenBank/DDBJ whole genome shotgun (WGS) entry which is preliminary data.</text>
</comment>
<dbReference type="InterPro" id="IPR011049">
    <property type="entry name" value="Serralysin-like_metalloprot_C"/>
</dbReference>
<dbReference type="PRINTS" id="PR00313">
    <property type="entry name" value="CABNDNGRPT"/>
</dbReference>
<dbReference type="PANTHER" id="PTHR38340">
    <property type="entry name" value="S-LAYER PROTEIN"/>
    <property type="match status" value="1"/>
</dbReference>
<evidence type="ECO:0000313" key="4">
    <source>
        <dbReference type="Proteomes" id="UP001159427"/>
    </source>
</evidence>
<dbReference type="InterPro" id="IPR050557">
    <property type="entry name" value="RTX_toxin/Mannuronan_C5-epim"/>
</dbReference>
<feature type="non-terminal residue" evidence="3">
    <location>
        <position position="1"/>
    </location>
</feature>
<sequence length="1552" mass="172448">GTDLPEFQEEESGPVKDVGLKGEVITGEESEKENDLIRYSNYMSGAGSTFGGFMAELPGDIGDITDGTIKSLNYKYDALKYKLKKGITVDVLRQENFDKMVKSNIQPEVQFRVDRTGVKNLQDMVVSESFDKIKGLQGVGDEQRLSQQNFNSQKKLAQQKGRIKSKKVAGKILGKVGNGVEKLSTAFDIAQGGVDTAAGSDMIKKARELRSEGHISEGEYNEMIRNGRLRVAQGSFGLANGMQNVVKFVGKRVEKNILKKAGTAGGKLLKQTKRFASFIGGAISVGTSVVSMAKNAIAASDAAKQGIVGKAVIYGVMAAVDGITAILDGVSVALDFVFPPLSPIIDLVSTILQVINTILGFFADLIDFRTTAQRVHDEFETYINSEAFKTYVNNMAEGYKNRGFDIFKYYVDAVVLRIEADKETLQAERKTITKCLTEKAREDFENKQLRVALVDATSFGKTLKGRANDDEIVAGFGPDRIYGEEGDDILFGRGGSDTIYGGPGNDYLNGGTGRDTLFGGEGDDFLVCEPGVDRRCEGEEGYDTLALSGESLRFKESLWNRRYITMGPVWESMYQRNPRKSPVKGIYLDRSGSNAKKGRTGINLGSCFPGWPDGFNQVIHTPAFLSSSSLEQSLVNFFNRKNPVTLSNAEELKSTILWFLAEKSGLKYFCDGISLYAVSTSSTRVARNATNSISPSSAVYRDGHLQYSGNKELEALLAFAFRRSFEFDEFEKIAAAQPDRLDILSDYIPTTIIGSDEHNVIDVSYGLGDVVYTGDGNNVISIGSTINNYKVTEDSERVTFGFYNWAKYIVGGSGENTLVIQYKSLPAGGSTPNAYYGRWQLRNIDNPVRTGDFPKYYRHVVYLKNIPTIEVRQPEARRNYHQKISIDARYYDGARRYILNHADFFCGPLSTEKDVMVLPRRLINGYRRSSIRFGEGTKNTISFKYYEDERYQIDTINIYQKYKYDEGHITFRPQFGRLSLVHAMNVVSFSSCKNIIGNDKENLLIAVGGETTVDAKDGDDTLVSTRGRHELIGGPGTDTYVLHGPEVVDYLTISVVMGADGNTIRCKTTIYGKWMETDGRLEIDILKHDHADVLLSTVEIIPAEDDAGKNLGTISKDHSNRKIIYQPGSNFNSLKRNQAKVLRVSYTTTGSIATINEGDDGNQLRFESIRSLDHLAASIEDDKLVFKDKSNPPRTVFIDNEWGNKLKSGISTNLFDLIIDFAQRFPLMLFRKNDQEFNRATAKQTITFLYEQLKHLEIALGQELDTILDSTSLPSTVGNEIDVGNGQNIVLAKTRGKTYKLGRKSSGSIIVANKFTQGTGKVTITGGDDHNSLNAVVVGVGSGGVVEIFPMGPHDVIVTDALPNEVQFYRDSDDKTCLKDSQQRDLIKGWSTGNCKRLIFKKSENTQIIVNCQEYIRGRIYSFVQEYPIIVSYGADKQLKLNLPFKKADATIDFHYPYNPRGKFLWVFFTEPYPPISSSAVRQPYLLIPAGYTRPTRLDAHMLANAIRFQFKAGIQFSDELVKDDAICPFVIEKFKSSPPRGYELTNLDKEC</sequence>
<protein>
    <submittedName>
        <fullName evidence="3">Uncharacterized protein</fullName>
    </submittedName>
</protein>
<dbReference type="InterPro" id="IPR001343">
    <property type="entry name" value="Hemolysn_Ca-bd"/>
</dbReference>
<keyword evidence="2" id="KW-0964">Secreted</keyword>
<dbReference type="PANTHER" id="PTHR38340:SF1">
    <property type="entry name" value="S-LAYER PROTEIN"/>
    <property type="match status" value="1"/>
</dbReference>
<evidence type="ECO:0000256" key="1">
    <source>
        <dbReference type="ARBA" id="ARBA00004613"/>
    </source>
</evidence>